<feature type="domain" description="GGDEF" evidence="1">
    <location>
        <begin position="166"/>
        <end position="320"/>
    </location>
</feature>
<evidence type="ECO:0000313" key="3">
    <source>
        <dbReference type="Proteomes" id="UP000199006"/>
    </source>
</evidence>
<dbReference type="SUPFAM" id="SSF54631">
    <property type="entry name" value="CBS-domain pair"/>
    <property type="match status" value="1"/>
</dbReference>
<dbReference type="PANTHER" id="PTHR45138:SF9">
    <property type="entry name" value="DIGUANYLATE CYCLASE DGCM-RELATED"/>
    <property type="match status" value="1"/>
</dbReference>
<dbReference type="EMBL" id="FOTI01000053">
    <property type="protein sequence ID" value="SFM01932.1"/>
    <property type="molecule type" value="Genomic_DNA"/>
</dbReference>
<dbReference type="GO" id="GO:0052621">
    <property type="term" value="F:diguanylate cyclase activity"/>
    <property type="evidence" value="ECO:0007669"/>
    <property type="project" value="TreeGrafter"/>
</dbReference>
<evidence type="ECO:0000313" key="2">
    <source>
        <dbReference type="EMBL" id="SFM01932.1"/>
    </source>
</evidence>
<dbReference type="Pfam" id="PF00990">
    <property type="entry name" value="GGDEF"/>
    <property type="match status" value="1"/>
</dbReference>
<dbReference type="InterPro" id="IPR029787">
    <property type="entry name" value="Nucleotide_cyclase"/>
</dbReference>
<dbReference type="GO" id="GO:1902201">
    <property type="term" value="P:negative regulation of bacterial-type flagellum-dependent cell motility"/>
    <property type="evidence" value="ECO:0007669"/>
    <property type="project" value="TreeGrafter"/>
</dbReference>
<keyword evidence="3" id="KW-1185">Reference proteome</keyword>
<dbReference type="SUPFAM" id="SSF55073">
    <property type="entry name" value="Nucleotide cyclase"/>
    <property type="match status" value="1"/>
</dbReference>
<dbReference type="Pfam" id="PF00571">
    <property type="entry name" value="CBS"/>
    <property type="match status" value="1"/>
</dbReference>
<dbReference type="Gene3D" id="3.10.580.10">
    <property type="entry name" value="CBS-domain"/>
    <property type="match status" value="1"/>
</dbReference>
<dbReference type="SMART" id="SM00267">
    <property type="entry name" value="GGDEF"/>
    <property type="match status" value="1"/>
</dbReference>
<dbReference type="NCBIfam" id="TIGR00254">
    <property type="entry name" value="GGDEF"/>
    <property type="match status" value="1"/>
</dbReference>
<name>A0A1I4MES2_9FIRM</name>
<dbReference type="Proteomes" id="UP000199006">
    <property type="component" value="Unassembled WGS sequence"/>
</dbReference>
<gene>
    <name evidence="2" type="ORF">SAMN02983006_02588</name>
</gene>
<dbReference type="InterPro" id="IPR046342">
    <property type="entry name" value="CBS_dom_sf"/>
</dbReference>
<dbReference type="InterPro" id="IPR000160">
    <property type="entry name" value="GGDEF_dom"/>
</dbReference>
<dbReference type="InterPro" id="IPR000644">
    <property type="entry name" value="CBS_dom"/>
</dbReference>
<dbReference type="InterPro" id="IPR050469">
    <property type="entry name" value="Diguanylate_Cyclase"/>
</dbReference>
<dbReference type="GO" id="GO:0005886">
    <property type="term" value="C:plasma membrane"/>
    <property type="evidence" value="ECO:0007669"/>
    <property type="project" value="TreeGrafter"/>
</dbReference>
<dbReference type="PROSITE" id="PS50887">
    <property type="entry name" value="GGDEF"/>
    <property type="match status" value="1"/>
</dbReference>
<dbReference type="GO" id="GO:0043709">
    <property type="term" value="P:cell adhesion involved in single-species biofilm formation"/>
    <property type="evidence" value="ECO:0007669"/>
    <property type="project" value="TreeGrafter"/>
</dbReference>
<accession>A0A1I4MES2</accession>
<dbReference type="RefSeq" id="WP_089862587.1">
    <property type="nucleotide sequence ID" value="NZ_FOTI01000053.1"/>
</dbReference>
<dbReference type="STRING" id="29563.SAMN02983006_02588"/>
<proteinExistence type="predicted"/>
<protein>
    <submittedName>
        <fullName evidence="2">Diguanylate cyclase (GGDEF) domain-containing protein</fullName>
    </submittedName>
</protein>
<dbReference type="AlphaFoldDB" id="A0A1I4MES2"/>
<organism evidence="2 3">
    <name type="scientific">Halanaerobium salsuginis</name>
    <dbReference type="NCBI Taxonomy" id="29563"/>
    <lineage>
        <taxon>Bacteria</taxon>
        <taxon>Bacillati</taxon>
        <taxon>Bacillota</taxon>
        <taxon>Clostridia</taxon>
        <taxon>Halanaerobiales</taxon>
        <taxon>Halanaerobiaceae</taxon>
        <taxon>Halanaerobium</taxon>
    </lineage>
</organism>
<dbReference type="CDD" id="cd01949">
    <property type="entry name" value="GGDEF"/>
    <property type="match status" value="1"/>
</dbReference>
<dbReference type="OrthoDB" id="9813903at2"/>
<dbReference type="Gene3D" id="3.30.70.270">
    <property type="match status" value="1"/>
</dbReference>
<evidence type="ECO:0000259" key="1">
    <source>
        <dbReference type="PROSITE" id="PS50887"/>
    </source>
</evidence>
<dbReference type="PANTHER" id="PTHR45138">
    <property type="entry name" value="REGULATORY COMPONENTS OF SENSORY TRANSDUCTION SYSTEM"/>
    <property type="match status" value="1"/>
</dbReference>
<dbReference type="InterPro" id="IPR043128">
    <property type="entry name" value="Rev_trsase/Diguanyl_cyclase"/>
</dbReference>
<reference evidence="2 3" key="1">
    <citation type="submission" date="2016-10" db="EMBL/GenBank/DDBJ databases">
        <authorList>
            <person name="de Groot N.N."/>
        </authorList>
    </citation>
    <scope>NUCLEOTIDE SEQUENCE [LARGE SCALE GENOMIC DNA]</scope>
    <source>
        <strain evidence="2 3">ATCC 51327</strain>
    </source>
</reference>
<sequence length="335" mass="38090">MKINKIGEFVSANNGYTISAEAKTKDLVNIFNENNIQSIVVLDGSKTAGLVMRDKLFYRLGSRFGYNLYMQKNIKEIMDAKPLLVDYEQSIFEVSKLAMIRPQADVYDSIIINKNGNYYSTLSIKDLLIEVAEIKVEQARNANPLTGLPGNHSIEIELKELIKEEKIFSVLYIDLDNFKAYNDSYGYQKGDEVIQFTAEVLRNTVTELNVDSFIGHVGGDDFVLITETCFDTIIAEIIIENFDRGIKKYLKQSDLKNGFFLCCNRSHKLSKIPLTSISIAIISNEFLQINSHLEVSDRAAELKKKVKEKSGSNYFKNRRKDSANVKDELCEKLKL</sequence>